<dbReference type="AlphaFoldDB" id="A0AA36HT65"/>
<sequence length="118" mass="13085">MGRKEREAPTVADVKAQELDPVSLGRKIGYFLSLKGFCVIDPQVEEEHLDNVLGDISAVDEQGRFASVPGIVLEEACLAKRDLSGWLTLGWHWKTHTHPSSRTALCVMVLLFAILIRS</sequence>
<name>A0AA36HT65_9DINO</name>
<gene>
    <name evidence="1" type="ORF">EVOR1521_LOCUS3838</name>
</gene>
<organism evidence="1 2">
    <name type="scientific">Effrenium voratum</name>
    <dbReference type="NCBI Taxonomy" id="2562239"/>
    <lineage>
        <taxon>Eukaryota</taxon>
        <taxon>Sar</taxon>
        <taxon>Alveolata</taxon>
        <taxon>Dinophyceae</taxon>
        <taxon>Suessiales</taxon>
        <taxon>Symbiodiniaceae</taxon>
        <taxon>Effrenium</taxon>
    </lineage>
</organism>
<comment type="caution">
    <text evidence="1">The sequence shown here is derived from an EMBL/GenBank/DDBJ whole genome shotgun (WGS) entry which is preliminary data.</text>
</comment>
<dbReference type="Proteomes" id="UP001178507">
    <property type="component" value="Unassembled WGS sequence"/>
</dbReference>
<evidence type="ECO:0000313" key="2">
    <source>
        <dbReference type="Proteomes" id="UP001178507"/>
    </source>
</evidence>
<proteinExistence type="predicted"/>
<reference evidence="1" key="1">
    <citation type="submission" date="2023-08" db="EMBL/GenBank/DDBJ databases">
        <authorList>
            <person name="Chen Y."/>
            <person name="Shah S."/>
            <person name="Dougan E. K."/>
            <person name="Thang M."/>
            <person name="Chan C."/>
        </authorList>
    </citation>
    <scope>NUCLEOTIDE SEQUENCE</scope>
</reference>
<protein>
    <submittedName>
        <fullName evidence="1">Uncharacterized protein</fullName>
    </submittedName>
</protein>
<accession>A0AA36HT65</accession>
<keyword evidence="2" id="KW-1185">Reference proteome</keyword>
<dbReference type="EMBL" id="CAUJNA010000237">
    <property type="protein sequence ID" value="CAJ1374227.1"/>
    <property type="molecule type" value="Genomic_DNA"/>
</dbReference>
<evidence type="ECO:0000313" key="1">
    <source>
        <dbReference type="EMBL" id="CAJ1374227.1"/>
    </source>
</evidence>